<dbReference type="EMBL" id="JACHGW010000001">
    <property type="protein sequence ID" value="MBB6048434.1"/>
    <property type="molecule type" value="Genomic_DNA"/>
</dbReference>
<evidence type="ECO:0000313" key="3">
    <source>
        <dbReference type="EMBL" id="MBB6048434.1"/>
    </source>
</evidence>
<comment type="caution">
    <text evidence="3">The sequence shown here is derived from an EMBL/GenBank/DDBJ whole genome shotgun (WGS) entry which is preliminary data.</text>
</comment>
<dbReference type="PANTHER" id="PTHR36842">
    <property type="entry name" value="PROTEIN TOLB HOMOLOG"/>
    <property type="match status" value="1"/>
</dbReference>
<evidence type="ECO:0000256" key="2">
    <source>
        <dbReference type="SAM" id="SignalP"/>
    </source>
</evidence>
<dbReference type="AlphaFoldDB" id="A0A7W9SM95"/>
<proteinExistence type="inferred from homology"/>
<name>A0A7W9SM95_ARMRO</name>
<comment type="similarity">
    <text evidence="1">Belongs to the TolB family.</text>
</comment>
<dbReference type="Gene3D" id="2.120.10.30">
    <property type="entry name" value="TolB, C-terminal domain"/>
    <property type="match status" value="2"/>
</dbReference>
<accession>A0A7W9SM95</accession>
<keyword evidence="4" id="KW-1185">Reference proteome</keyword>
<dbReference type="PANTHER" id="PTHR36842:SF1">
    <property type="entry name" value="PROTEIN TOLB"/>
    <property type="match status" value="1"/>
</dbReference>
<gene>
    <name evidence="3" type="ORF">HNQ39_000196</name>
</gene>
<protein>
    <submittedName>
        <fullName evidence="3">Tol biopolymer transport system component</fullName>
    </submittedName>
</protein>
<feature type="chain" id="PRO_5031434481" evidence="2">
    <location>
        <begin position="24"/>
        <end position="316"/>
    </location>
</feature>
<dbReference type="InterPro" id="IPR011042">
    <property type="entry name" value="6-blade_b-propeller_TolB-like"/>
</dbReference>
<dbReference type="Proteomes" id="UP000520814">
    <property type="component" value="Unassembled WGS sequence"/>
</dbReference>
<dbReference type="SUPFAM" id="SSF69304">
    <property type="entry name" value="Tricorn protease N-terminal domain"/>
    <property type="match status" value="1"/>
</dbReference>
<dbReference type="Pfam" id="PF07676">
    <property type="entry name" value="PD40"/>
    <property type="match status" value="1"/>
</dbReference>
<evidence type="ECO:0000313" key="4">
    <source>
        <dbReference type="Proteomes" id="UP000520814"/>
    </source>
</evidence>
<reference evidence="3 4" key="1">
    <citation type="submission" date="2020-08" db="EMBL/GenBank/DDBJ databases">
        <title>Genomic Encyclopedia of Type Strains, Phase IV (KMG-IV): sequencing the most valuable type-strain genomes for metagenomic binning, comparative biology and taxonomic classification.</title>
        <authorList>
            <person name="Goeker M."/>
        </authorList>
    </citation>
    <scope>NUCLEOTIDE SEQUENCE [LARGE SCALE GENOMIC DNA]</scope>
    <source>
        <strain evidence="3 4">DSM 23562</strain>
    </source>
</reference>
<evidence type="ECO:0000256" key="1">
    <source>
        <dbReference type="ARBA" id="ARBA00009820"/>
    </source>
</evidence>
<sequence>MKKHYLFTVITLLGGALLFQAKARTPQIGLPISEAPRIAYVMRVSSGINSIRSIKQDGTDDQDLWGTPTPIGTFRSLAFTPDGQTMIYSNTEGIYSQERGRPAKRILTTPAGSLHVSPDDRKLVYTIVATTPRPHSEIFTSSLDGRVVQRLTTDDEENVASPSWSPRSDKIIYSSGGGLQLKVMNADGSGKSVLPIVPRSPSEAIPGLSVPQWSPNGKAIVAIGNHENSVTHLYIMNADGTGFHPITVEPLRRGFVRWSPDGTKLLFAGRRATLDEVPWDIFTINSNGTGPVNVTHTTTASEIHPQWLVPRPPKTP</sequence>
<keyword evidence="2" id="KW-0732">Signal</keyword>
<organism evidence="3 4">
    <name type="scientific">Armatimonas rosea</name>
    <dbReference type="NCBI Taxonomy" id="685828"/>
    <lineage>
        <taxon>Bacteria</taxon>
        <taxon>Bacillati</taxon>
        <taxon>Armatimonadota</taxon>
        <taxon>Armatimonadia</taxon>
        <taxon>Armatimonadales</taxon>
        <taxon>Armatimonadaceae</taxon>
        <taxon>Armatimonas</taxon>
    </lineage>
</organism>
<dbReference type="InterPro" id="IPR011659">
    <property type="entry name" value="WD40"/>
</dbReference>
<feature type="signal peptide" evidence="2">
    <location>
        <begin position="1"/>
        <end position="23"/>
    </location>
</feature>